<proteinExistence type="predicted"/>
<organism evidence="1">
    <name type="scientific">bioreactor metagenome</name>
    <dbReference type="NCBI Taxonomy" id="1076179"/>
    <lineage>
        <taxon>unclassified sequences</taxon>
        <taxon>metagenomes</taxon>
        <taxon>ecological metagenomes</taxon>
    </lineage>
</organism>
<comment type="caution">
    <text evidence="1">The sequence shown here is derived from an EMBL/GenBank/DDBJ whole genome shotgun (WGS) entry which is preliminary data.</text>
</comment>
<sequence length="74" mass="8558">MRKAEIPLAFFLCQQPAPLHLLGGQHVEIRNEKLQHLRSGIAVKAARRRIYVHNSSRKGLYNQHEGIMYFKHGP</sequence>
<name>A0A645CT16_9ZZZZ</name>
<evidence type="ECO:0000313" key="1">
    <source>
        <dbReference type="EMBL" id="MPM80054.1"/>
    </source>
</evidence>
<accession>A0A645CT16</accession>
<dbReference type="AlphaFoldDB" id="A0A645CT16"/>
<dbReference type="EMBL" id="VSSQ01029786">
    <property type="protein sequence ID" value="MPM80054.1"/>
    <property type="molecule type" value="Genomic_DNA"/>
</dbReference>
<protein>
    <submittedName>
        <fullName evidence="1">Uncharacterized protein</fullName>
    </submittedName>
</protein>
<reference evidence="1" key="1">
    <citation type="submission" date="2019-08" db="EMBL/GenBank/DDBJ databases">
        <authorList>
            <person name="Kucharzyk K."/>
            <person name="Murdoch R.W."/>
            <person name="Higgins S."/>
            <person name="Loffler F."/>
        </authorList>
    </citation>
    <scope>NUCLEOTIDE SEQUENCE</scope>
</reference>
<gene>
    <name evidence="1" type="ORF">SDC9_127099</name>
</gene>